<reference evidence="2" key="1">
    <citation type="submission" date="2019-03" db="EMBL/GenBank/DDBJ databases">
        <authorList>
            <person name="Hao L."/>
        </authorList>
    </citation>
    <scope>NUCLEOTIDE SEQUENCE</scope>
</reference>
<gene>
    <name evidence="2" type="ORF">SCFA_260003</name>
</gene>
<proteinExistence type="predicted"/>
<feature type="region of interest" description="Disordered" evidence="1">
    <location>
        <begin position="51"/>
        <end position="106"/>
    </location>
</feature>
<sequence length="106" mass="11129">MKRIMSPMLFLLANTPDVERNLKILMSMLQATTDSVQSIKNGIDNIQATIMNMSGSTAPGQPAQPDQAGQEPDSAVNPEPAEPVEGGKGPAVQMPGYNSNSPTSSS</sequence>
<protein>
    <submittedName>
        <fullName evidence="2">Uncharacterized protein</fullName>
    </submittedName>
</protein>
<dbReference type="EMBL" id="CAADRN010000179">
    <property type="protein sequence ID" value="VFU14660.1"/>
    <property type="molecule type" value="Genomic_DNA"/>
</dbReference>
<evidence type="ECO:0000313" key="2">
    <source>
        <dbReference type="EMBL" id="VFU14660.1"/>
    </source>
</evidence>
<organism evidence="2">
    <name type="scientific">anaerobic digester metagenome</name>
    <dbReference type="NCBI Taxonomy" id="1263854"/>
    <lineage>
        <taxon>unclassified sequences</taxon>
        <taxon>metagenomes</taxon>
        <taxon>ecological metagenomes</taxon>
    </lineage>
</organism>
<dbReference type="AlphaFoldDB" id="A0A485LZP3"/>
<name>A0A485LZP3_9ZZZZ</name>
<evidence type="ECO:0000256" key="1">
    <source>
        <dbReference type="SAM" id="MobiDB-lite"/>
    </source>
</evidence>
<feature type="compositionally biased region" description="Polar residues" evidence="1">
    <location>
        <begin position="96"/>
        <end position="106"/>
    </location>
</feature>
<feature type="compositionally biased region" description="Low complexity" evidence="1">
    <location>
        <begin position="58"/>
        <end position="73"/>
    </location>
</feature>
<accession>A0A485LZP3</accession>